<evidence type="ECO:0000313" key="4">
    <source>
        <dbReference type="Proteomes" id="UP001248134"/>
    </source>
</evidence>
<sequence length="139" mass="15657">MQFSKCLFFLLLITIVFLNPLCLSKTLASELEVVTIDKVNTFPYSIKEGWISLPKTDGTLTVTITAKNAKRIKFYLIPTGTATYNQRKLIGSSEGKNGEFVFKWNFKGDQDIFHHFAVEAINSKNQIANTGVLFNVTNE</sequence>
<dbReference type="Proteomes" id="UP001248134">
    <property type="component" value="Unassembled WGS sequence"/>
</dbReference>
<protein>
    <submittedName>
        <fullName evidence="1">Uncharacterized protein</fullName>
    </submittedName>
</protein>
<dbReference type="EMBL" id="VLYX01000011">
    <property type="protein sequence ID" value="MDR4326903.1"/>
    <property type="molecule type" value="Genomic_DNA"/>
</dbReference>
<reference evidence="1" key="2">
    <citation type="submission" date="2019-07" db="EMBL/GenBank/DDBJ databases">
        <title>Phylogenomic Reclassification of ATCC Bacillus Strains and Various Taxa within the Genus Bacillus.</title>
        <authorList>
            <person name="Riojas M.A."/>
            <person name="Frank A.M."/>
            <person name="Fenn S.L."/>
            <person name="King S.P."/>
            <person name="Brower S.M."/>
            <person name="Hazbon M.H."/>
        </authorList>
    </citation>
    <scope>NUCLEOTIDE SEQUENCE</scope>
    <source>
        <strain evidence="1">NR-12239</strain>
    </source>
</reference>
<gene>
    <name evidence="2" type="ORF">COF81_09385</name>
    <name evidence="1" type="ORF">FOS08_13425</name>
</gene>
<comment type="caution">
    <text evidence="1">The sequence shown here is derived from an EMBL/GenBank/DDBJ whole genome shotgun (WGS) entry which is preliminary data.</text>
</comment>
<dbReference type="EMBL" id="NUTL01000037">
    <property type="protein sequence ID" value="PHE99922.1"/>
    <property type="molecule type" value="Genomic_DNA"/>
</dbReference>
<name>A0AAJ1YYQ3_9BACI</name>
<organism evidence="1 4">
    <name type="scientific">Bacillus pseudomycoides</name>
    <dbReference type="NCBI Taxonomy" id="64104"/>
    <lineage>
        <taxon>Bacteria</taxon>
        <taxon>Bacillati</taxon>
        <taxon>Bacillota</taxon>
        <taxon>Bacilli</taxon>
        <taxon>Bacillales</taxon>
        <taxon>Bacillaceae</taxon>
        <taxon>Bacillus</taxon>
        <taxon>Bacillus cereus group</taxon>
    </lineage>
</organism>
<evidence type="ECO:0000313" key="1">
    <source>
        <dbReference type="EMBL" id="MDR4326903.1"/>
    </source>
</evidence>
<reference evidence="2 3" key="1">
    <citation type="submission" date="2017-09" db="EMBL/GenBank/DDBJ databases">
        <title>Large-scale bioinformatics analysis of Bacillus genomes uncovers conserved roles of natural products in bacterial physiology.</title>
        <authorList>
            <consortium name="Agbiome Team Llc"/>
            <person name="Bleich R.M."/>
            <person name="Grubbs K.J."/>
            <person name="Santa Maria K.C."/>
            <person name="Allen S.E."/>
            <person name="Farag S."/>
            <person name="Shank E.A."/>
            <person name="Bowers A."/>
        </authorList>
    </citation>
    <scope>NUCLEOTIDE SEQUENCE [LARGE SCALE GENOMIC DNA]</scope>
    <source>
        <strain evidence="2 3">AFS037265</strain>
    </source>
</reference>
<dbReference type="RefSeq" id="WP_018767880.1">
    <property type="nucleotide sequence ID" value="NZ_CM000743.1"/>
</dbReference>
<dbReference type="AlphaFoldDB" id="A0AAJ1YYQ3"/>
<evidence type="ECO:0000313" key="3">
    <source>
        <dbReference type="Proteomes" id="UP000221918"/>
    </source>
</evidence>
<evidence type="ECO:0000313" key="2">
    <source>
        <dbReference type="EMBL" id="PHE99922.1"/>
    </source>
</evidence>
<accession>A0AAJ1YYQ3</accession>
<proteinExistence type="predicted"/>
<dbReference type="Proteomes" id="UP000221918">
    <property type="component" value="Unassembled WGS sequence"/>
</dbReference>